<dbReference type="EMBL" id="WOCE01000006">
    <property type="protein sequence ID" value="KAE9612381.1"/>
    <property type="molecule type" value="Genomic_DNA"/>
</dbReference>
<accession>A0A6A4QEW8</accession>
<evidence type="ECO:0000256" key="1">
    <source>
        <dbReference type="SAM" id="Phobius"/>
    </source>
</evidence>
<reference evidence="3" key="1">
    <citation type="journal article" date="2020" name="Nat. Commun.">
        <title>Genome sequence of the cluster root forming white lupin.</title>
        <authorList>
            <person name="Hufnagel B."/>
            <person name="Marques A."/>
            <person name="Soriano A."/>
            <person name="Marques L."/>
            <person name="Divol F."/>
            <person name="Doumas P."/>
            <person name="Sallet E."/>
            <person name="Mancinotti D."/>
            <person name="Carrere S."/>
            <person name="Marande W."/>
            <person name="Arribat S."/>
            <person name="Keller J."/>
            <person name="Huneau C."/>
            <person name="Blein T."/>
            <person name="Aime D."/>
            <person name="Laguerre M."/>
            <person name="Taylor J."/>
            <person name="Schubert V."/>
            <person name="Nelson M."/>
            <person name="Geu-Flores F."/>
            <person name="Crespi M."/>
            <person name="Gallardo-Guerrero K."/>
            <person name="Delaux P.-M."/>
            <person name="Salse J."/>
            <person name="Berges H."/>
            <person name="Guyot R."/>
            <person name="Gouzy J."/>
            <person name="Peret B."/>
        </authorList>
    </citation>
    <scope>NUCLEOTIDE SEQUENCE [LARGE SCALE GENOMIC DNA]</scope>
    <source>
        <strain evidence="3">cv. Amiga</strain>
    </source>
</reference>
<gene>
    <name evidence="2" type="ORF">Lalb_Chr06g0172401</name>
</gene>
<name>A0A6A4QEW8_LUPAL</name>
<dbReference type="AlphaFoldDB" id="A0A6A4QEW8"/>
<keyword evidence="1" id="KW-1133">Transmembrane helix</keyword>
<feature type="transmembrane region" description="Helical" evidence="1">
    <location>
        <begin position="28"/>
        <end position="50"/>
    </location>
</feature>
<protein>
    <submittedName>
        <fullName evidence="2">Uncharacterized protein</fullName>
    </submittedName>
</protein>
<proteinExistence type="predicted"/>
<dbReference type="Proteomes" id="UP000447434">
    <property type="component" value="Chromosome 6"/>
</dbReference>
<keyword evidence="1" id="KW-0472">Membrane</keyword>
<keyword evidence="3" id="KW-1185">Reference proteome</keyword>
<evidence type="ECO:0000313" key="3">
    <source>
        <dbReference type="Proteomes" id="UP000447434"/>
    </source>
</evidence>
<comment type="caution">
    <text evidence="2">The sequence shown here is derived from an EMBL/GenBank/DDBJ whole genome shotgun (WGS) entry which is preliminary data.</text>
</comment>
<organism evidence="2 3">
    <name type="scientific">Lupinus albus</name>
    <name type="common">White lupine</name>
    <name type="synonym">Lupinus termis</name>
    <dbReference type="NCBI Taxonomy" id="3870"/>
    <lineage>
        <taxon>Eukaryota</taxon>
        <taxon>Viridiplantae</taxon>
        <taxon>Streptophyta</taxon>
        <taxon>Embryophyta</taxon>
        <taxon>Tracheophyta</taxon>
        <taxon>Spermatophyta</taxon>
        <taxon>Magnoliopsida</taxon>
        <taxon>eudicotyledons</taxon>
        <taxon>Gunneridae</taxon>
        <taxon>Pentapetalae</taxon>
        <taxon>rosids</taxon>
        <taxon>fabids</taxon>
        <taxon>Fabales</taxon>
        <taxon>Fabaceae</taxon>
        <taxon>Papilionoideae</taxon>
        <taxon>50 kb inversion clade</taxon>
        <taxon>genistoids sensu lato</taxon>
        <taxon>core genistoids</taxon>
        <taxon>Genisteae</taxon>
        <taxon>Lupinus</taxon>
    </lineage>
</organism>
<evidence type="ECO:0000313" key="2">
    <source>
        <dbReference type="EMBL" id="KAE9612381.1"/>
    </source>
</evidence>
<keyword evidence="1" id="KW-0812">Transmembrane</keyword>
<sequence length="73" mass="8486">MSCRCILLSTCPLFDPNLMMLVIERRRVCGSLLCMMFFMDIAFWLTFLALKHHFDCFDLILVVEGSYGLILSM</sequence>